<name>A0A453NSM1_AEGTS</name>
<accession>A0A453NSM1</accession>
<reference evidence="2" key="3">
    <citation type="journal article" date="2017" name="Nature">
        <title>Genome sequence of the progenitor of the wheat D genome Aegilops tauschii.</title>
        <authorList>
            <person name="Luo M.C."/>
            <person name="Gu Y.Q."/>
            <person name="Puiu D."/>
            <person name="Wang H."/>
            <person name="Twardziok S.O."/>
            <person name="Deal K.R."/>
            <person name="Huo N."/>
            <person name="Zhu T."/>
            <person name="Wang L."/>
            <person name="Wang Y."/>
            <person name="McGuire P.E."/>
            <person name="Liu S."/>
            <person name="Long H."/>
            <person name="Ramasamy R.K."/>
            <person name="Rodriguez J.C."/>
            <person name="Van S.L."/>
            <person name="Yuan L."/>
            <person name="Wang Z."/>
            <person name="Xia Z."/>
            <person name="Xiao L."/>
            <person name="Anderson O.D."/>
            <person name="Ouyang S."/>
            <person name="Liang Y."/>
            <person name="Zimin A.V."/>
            <person name="Pertea G."/>
            <person name="Qi P."/>
            <person name="Bennetzen J.L."/>
            <person name="Dai X."/>
            <person name="Dawson M.W."/>
            <person name="Muller H.G."/>
            <person name="Kugler K."/>
            <person name="Rivarola-Duarte L."/>
            <person name="Spannagl M."/>
            <person name="Mayer K.F.X."/>
            <person name="Lu F.H."/>
            <person name="Bevan M.W."/>
            <person name="Leroy P."/>
            <person name="Li P."/>
            <person name="You F.M."/>
            <person name="Sun Q."/>
            <person name="Liu Z."/>
            <person name="Lyons E."/>
            <person name="Wicker T."/>
            <person name="Salzberg S.L."/>
            <person name="Devos K.M."/>
            <person name="Dvorak J."/>
        </authorList>
    </citation>
    <scope>NUCLEOTIDE SEQUENCE [LARGE SCALE GENOMIC DNA]</scope>
    <source>
        <strain evidence="2">cv. AL8/78</strain>
    </source>
</reference>
<dbReference type="AlphaFoldDB" id="A0A453NSM1"/>
<keyword evidence="1" id="KW-0472">Membrane</keyword>
<proteinExistence type="predicted"/>
<dbReference type="EnsemblPlants" id="AET6Gv20465300.29">
    <property type="protein sequence ID" value="AET6Gv20465300.29"/>
    <property type="gene ID" value="AET6Gv20465300"/>
</dbReference>
<protein>
    <submittedName>
        <fullName evidence="2">Uncharacterized protein</fullName>
    </submittedName>
</protein>
<reference evidence="2" key="5">
    <citation type="journal article" date="2021" name="G3 (Bethesda)">
        <title>Aegilops tauschii genome assembly Aet v5.0 features greater sequence contiguity and improved annotation.</title>
        <authorList>
            <person name="Wang L."/>
            <person name="Zhu T."/>
            <person name="Rodriguez J.C."/>
            <person name="Deal K.R."/>
            <person name="Dubcovsky J."/>
            <person name="McGuire P.E."/>
            <person name="Lux T."/>
            <person name="Spannagl M."/>
            <person name="Mayer K.F.X."/>
            <person name="Baldrich P."/>
            <person name="Meyers B.C."/>
            <person name="Huo N."/>
            <person name="Gu Y.Q."/>
            <person name="Zhou H."/>
            <person name="Devos K.M."/>
            <person name="Bennetzen J.L."/>
            <person name="Unver T."/>
            <person name="Budak H."/>
            <person name="Gulick P.J."/>
            <person name="Galiba G."/>
            <person name="Kalapos B."/>
            <person name="Nelson D.R."/>
            <person name="Li P."/>
            <person name="You F.M."/>
            <person name="Luo M.C."/>
            <person name="Dvorak J."/>
        </authorList>
    </citation>
    <scope>NUCLEOTIDE SEQUENCE [LARGE SCALE GENOMIC DNA]</scope>
    <source>
        <strain evidence="2">cv. AL8/78</strain>
    </source>
</reference>
<reference evidence="3" key="1">
    <citation type="journal article" date="2014" name="Science">
        <title>Ancient hybridizations among the ancestral genomes of bread wheat.</title>
        <authorList>
            <consortium name="International Wheat Genome Sequencing Consortium,"/>
            <person name="Marcussen T."/>
            <person name="Sandve S.R."/>
            <person name="Heier L."/>
            <person name="Spannagl M."/>
            <person name="Pfeifer M."/>
            <person name="Jakobsen K.S."/>
            <person name="Wulff B.B."/>
            <person name="Steuernagel B."/>
            <person name="Mayer K.F."/>
            <person name="Olsen O.A."/>
        </authorList>
    </citation>
    <scope>NUCLEOTIDE SEQUENCE [LARGE SCALE GENOMIC DNA]</scope>
    <source>
        <strain evidence="3">cv. AL8/78</strain>
    </source>
</reference>
<evidence type="ECO:0000313" key="3">
    <source>
        <dbReference type="Proteomes" id="UP000015105"/>
    </source>
</evidence>
<evidence type="ECO:0000313" key="2">
    <source>
        <dbReference type="EnsemblPlants" id="AET6Gv20465300.29"/>
    </source>
</evidence>
<organism evidence="2 3">
    <name type="scientific">Aegilops tauschii subsp. strangulata</name>
    <name type="common">Goatgrass</name>
    <dbReference type="NCBI Taxonomy" id="200361"/>
    <lineage>
        <taxon>Eukaryota</taxon>
        <taxon>Viridiplantae</taxon>
        <taxon>Streptophyta</taxon>
        <taxon>Embryophyta</taxon>
        <taxon>Tracheophyta</taxon>
        <taxon>Spermatophyta</taxon>
        <taxon>Magnoliopsida</taxon>
        <taxon>Liliopsida</taxon>
        <taxon>Poales</taxon>
        <taxon>Poaceae</taxon>
        <taxon>BOP clade</taxon>
        <taxon>Pooideae</taxon>
        <taxon>Triticodae</taxon>
        <taxon>Triticeae</taxon>
        <taxon>Triticinae</taxon>
        <taxon>Aegilops</taxon>
    </lineage>
</organism>
<keyword evidence="1" id="KW-0812">Transmembrane</keyword>
<feature type="transmembrane region" description="Helical" evidence="1">
    <location>
        <begin position="12"/>
        <end position="30"/>
    </location>
</feature>
<evidence type="ECO:0000256" key="1">
    <source>
        <dbReference type="SAM" id="Phobius"/>
    </source>
</evidence>
<keyword evidence="1" id="KW-1133">Transmembrane helix</keyword>
<reference evidence="2" key="4">
    <citation type="submission" date="2019-03" db="UniProtKB">
        <authorList>
            <consortium name="EnsemblPlants"/>
        </authorList>
    </citation>
    <scope>IDENTIFICATION</scope>
</reference>
<dbReference type="Gramene" id="AET6Gv20465300.29">
    <property type="protein sequence ID" value="AET6Gv20465300.29"/>
    <property type="gene ID" value="AET6Gv20465300"/>
</dbReference>
<reference evidence="3" key="2">
    <citation type="journal article" date="2017" name="Nat. Plants">
        <title>The Aegilops tauschii genome reveals multiple impacts of transposons.</title>
        <authorList>
            <person name="Zhao G."/>
            <person name="Zou C."/>
            <person name="Li K."/>
            <person name="Wang K."/>
            <person name="Li T."/>
            <person name="Gao L."/>
            <person name="Zhang X."/>
            <person name="Wang H."/>
            <person name="Yang Z."/>
            <person name="Liu X."/>
            <person name="Jiang W."/>
            <person name="Mao L."/>
            <person name="Kong X."/>
            <person name="Jiao Y."/>
            <person name="Jia J."/>
        </authorList>
    </citation>
    <scope>NUCLEOTIDE SEQUENCE [LARGE SCALE GENOMIC DNA]</scope>
    <source>
        <strain evidence="3">cv. AL8/78</strain>
    </source>
</reference>
<dbReference type="Proteomes" id="UP000015105">
    <property type="component" value="Chromosome 6D"/>
</dbReference>
<keyword evidence="3" id="KW-1185">Reference proteome</keyword>
<sequence>MTYMILYNFYHNAFFVLMLFWYVFLLCVFLI</sequence>